<protein>
    <submittedName>
        <fullName evidence="1">Uncharacterized protein</fullName>
    </submittedName>
</protein>
<comment type="caution">
    <text evidence="1">The sequence shown here is derived from an EMBL/GenBank/DDBJ whole genome shotgun (WGS) entry which is preliminary data.</text>
</comment>
<keyword evidence="2" id="KW-1185">Reference proteome</keyword>
<dbReference type="AlphaFoldDB" id="A0A1V9Y8U0"/>
<sequence length="840" mass="95807">MDQVCARQSAKLEELMNFLSFAVLQDCYKGVVVFSFLNEARQVVSVRTVDTTTKIRIYASRPPPQTSCVDIALTIVDFLQMYSGELTAAEIAGLCMSGKVQVRWTAYSSVKAFADSFDFSPEKWTEFYDHFGLDPNYVDGIECTMSCCAARESCTQEDIDLNWQLIKDSILVPSGDMDWQLVSQMEITTVVPSPKDAKVDEDIQWIDTIHPHFLQMQETVKKKMFNMKEYAEKFLALRLAHEKLSLNHAEITYLDLDIAELYLEQSLAHPNDSSLSAFALEYAQKIPESPLDIENGQLPFEPLEWQPRRLRCAWMLLKLQKASIVACISPLCQGILTCETNSELREWGEWFIDTLQDQLEDMHTALIDQSITSSSYGEVASHAYAAAAKTTNKKFKLWLLETLCHSFLVADNLMMNSAKKMFDFCDQFSTEVGDDQLRCYFILLRLLLCIRMGDIVKAQEIQDSFPDNTESAMDTYWLNYRNFLHFKIKSYYDPNQCLTISPLQMQCWPPYLAEATTYLRYSALTVFEIYEITCYLLDTQGRFNEMAELATRMLEMCQTYRHIFTTTPLVISRMHVTLARYSHSMNAMEAAVTHVNSAFSLLLAETQSWPNQSDASLNVLMEILDVATTIVVSPLPSINDNIIDLCEDEPTAFYPTEYLLEFAAGILQDKGLRDVIYNGPSKEFRAKYDLYLAKWFWASNELGMTGSYPELDSLRSYALSILQDCLELSSTSINCSNTTASIMALFGPKLENFGKADEGERTLTNALKVAMHTRNIRLQLQIMAEIHASCARKVQVKAQAIVAEKYRKKLESLARKVARALENDVVHRRLLKWTLPKAKQ</sequence>
<accession>A0A1V9Y8U0</accession>
<evidence type="ECO:0000313" key="1">
    <source>
        <dbReference type="EMBL" id="OQR82099.1"/>
    </source>
</evidence>
<evidence type="ECO:0000313" key="2">
    <source>
        <dbReference type="Proteomes" id="UP000243217"/>
    </source>
</evidence>
<proteinExistence type="predicted"/>
<name>A0A1V9Y8U0_9STRA</name>
<organism evidence="1 2">
    <name type="scientific">Thraustotheca clavata</name>
    <dbReference type="NCBI Taxonomy" id="74557"/>
    <lineage>
        <taxon>Eukaryota</taxon>
        <taxon>Sar</taxon>
        <taxon>Stramenopiles</taxon>
        <taxon>Oomycota</taxon>
        <taxon>Saprolegniomycetes</taxon>
        <taxon>Saprolegniales</taxon>
        <taxon>Achlyaceae</taxon>
        <taxon>Thraustotheca</taxon>
    </lineage>
</organism>
<dbReference type="Proteomes" id="UP000243217">
    <property type="component" value="Unassembled WGS sequence"/>
</dbReference>
<dbReference type="EMBL" id="JNBS01004838">
    <property type="protein sequence ID" value="OQR82099.1"/>
    <property type="molecule type" value="Genomic_DNA"/>
</dbReference>
<reference evidence="1 2" key="1">
    <citation type="journal article" date="2014" name="Genome Biol. Evol.">
        <title>The secreted proteins of Achlya hypogyna and Thraustotheca clavata identify the ancestral oomycete secretome and reveal gene acquisitions by horizontal gene transfer.</title>
        <authorList>
            <person name="Misner I."/>
            <person name="Blouin N."/>
            <person name="Leonard G."/>
            <person name="Richards T.A."/>
            <person name="Lane C.E."/>
        </authorList>
    </citation>
    <scope>NUCLEOTIDE SEQUENCE [LARGE SCALE GENOMIC DNA]</scope>
    <source>
        <strain evidence="1 2">ATCC 34112</strain>
    </source>
</reference>
<gene>
    <name evidence="1" type="ORF">THRCLA_11136</name>
</gene>
<dbReference type="OrthoDB" id="58713at2759"/>